<organism evidence="2 3">
    <name type="scientific">Parasponia andersonii</name>
    <name type="common">Sponia andersonii</name>
    <dbReference type="NCBI Taxonomy" id="3476"/>
    <lineage>
        <taxon>Eukaryota</taxon>
        <taxon>Viridiplantae</taxon>
        <taxon>Streptophyta</taxon>
        <taxon>Embryophyta</taxon>
        <taxon>Tracheophyta</taxon>
        <taxon>Spermatophyta</taxon>
        <taxon>Magnoliopsida</taxon>
        <taxon>eudicotyledons</taxon>
        <taxon>Gunneridae</taxon>
        <taxon>Pentapetalae</taxon>
        <taxon>rosids</taxon>
        <taxon>fabids</taxon>
        <taxon>Rosales</taxon>
        <taxon>Cannabaceae</taxon>
        <taxon>Parasponia</taxon>
    </lineage>
</organism>
<sequence>MIEKWWIMQKFAMGDSTVNYVVDAIRQMGVEYRDLRKQMSGLEHQLKLMLEENKQRDEDRRRFQKVVFEVLFRSNTASHIGSEGGVFGNEKLSSGDVKFDNSKGIDIDRDSVLLETNKSILKSGLLSAGNVDLHTSSSNCLYDKINSFISGSGISSCILKSEIIEEQSKWKGKLPQVEVVSAMKPPKFGRSPQFTSVGSKETDCLYIGRSGTGLVEIRMRRCTLNASHNASLDVSFSSKTCEKKRDRSKSSGSCSKMCGGNCQVLNYRVGPFKLTRKLNAPRDGEVLEYIFDESLPMSEYIVETVHNRIQRRMMLCLKLEGNVWGEVINAVWEILTEFETNMHHEERKNWFLSTRMTVHL</sequence>
<name>A0A2P5BMG5_PARAD</name>
<keyword evidence="1" id="KW-0175">Coiled coil</keyword>
<proteinExistence type="predicted"/>
<protein>
    <submittedName>
        <fullName evidence="2">Uncharacterized protein</fullName>
    </submittedName>
</protein>
<feature type="coiled-coil region" evidence="1">
    <location>
        <begin position="25"/>
        <end position="52"/>
    </location>
</feature>
<evidence type="ECO:0000313" key="3">
    <source>
        <dbReference type="Proteomes" id="UP000237105"/>
    </source>
</evidence>
<accession>A0A2P5BMG5</accession>
<dbReference type="Proteomes" id="UP000237105">
    <property type="component" value="Unassembled WGS sequence"/>
</dbReference>
<reference evidence="3" key="1">
    <citation type="submission" date="2016-06" db="EMBL/GenBank/DDBJ databases">
        <title>Parallel loss of symbiosis genes in relatives of nitrogen-fixing non-legume Parasponia.</title>
        <authorList>
            <person name="Van Velzen R."/>
            <person name="Holmer R."/>
            <person name="Bu F."/>
            <person name="Rutten L."/>
            <person name="Van Zeijl A."/>
            <person name="Liu W."/>
            <person name="Santuari L."/>
            <person name="Cao Q."/>
            <person name="Sharma T."/>
            <person name="Shen D."/>
            <person name="Roswanjaya Y."/>
            <person name="Wardhani T."/>
            <person name="Kalhor M.S."/>
            <person name="Jansen J."/>
            <person name="Van den Hoogen J."/>
            <person name="Gungor B."/>
            <person name="Hartog M."/>
            <person name="Hontelez J."/>
            <person name="Verver J."/>
            <person name="Yang W.-C."/>
            <person name="Schijlen E."/>
            <person name="Repin R."/>
            <person name="Schilthuizen M."/>
            <person name="Schranz E."/>
            <person name="Heidstra R."/>
            <person name="Miyata K."/>
            <person name="Fedorova E."/>
            <person name="Kohlen W."/>
            <person name="Bisseling T."/>
            <person name="Smit S."/>
            <person name="Geurts R."/>
        </authorList>
    </citation>
    <scope>NUCLEOTIDE SEQUENCE [LARGE SCALE GENOMIC DNA]</scope>
    <source>
        <strain evidence="3">cv. WU1-14</strain>
    </source>
</reference>
<comment type="caution">
    <text evidence="2">The sequence shown here is derived from an EMBL/GenBank/DDBJ whole genome shotgun (WGS) entry which is preliminary data.</text>
</comment>
<keyword evidence="3" id="KW-1185">Reference proteome</keyword>
<evidence type="ECO:0000313" key="2">
    <source>
        <dbReference type="EMBL" id="PON49995.1"/>
    </source>
</evidence>
<dbReference type="AlphaFoldDB" id="A0A2P5BMG5"/>
<evidence type="ECO:0000256" key="1">
    <source>
        <dbReference type="SAM" id="Coils"/>
    </source>
</evidence>
<dbReference type="OrthoDB" id="10357399at2759"/>
<gene>
    <name evidence="2" type="ORF">PanWU01x14_226320</name>
</gene>
<dbReference type="EMBL" id="JXTB01000251">
    <property type="protein sequence ID" value="PON49995.1"/>
    <property type="molecule type" value="Genomic_DNA"/>
</dbReference>